<comment type="caution">
    <text evidence="1">The sequence shown here is derived from an EMBL/GenBank/DDBJ whole genome shotgun (WGS) entry which is preliminary data.</text>
</comment>
<reference evidence="1 2" key="1">
    <citation type="submission" date="2018-06" db="EMBL/GenBank/DDBJ databases">
        <title>Genomic Encyclopedia of Type Strains, Phase IV (KMG-IV): sequencing the most valuable type-strain genomes for metagenomic binning, comparative biology and taxonomic classification.</title>
        <authorList>
            <person name="Goeker M."/>
        </authorList>
    </citation>
    <scope>NUCLEOTIDE SEQUENCE [LARGE SCALE GENOMIC DNA]</scope>
    <source>
        <strain evidence="1 2">DSM 26720</strain>
    </source>
</reference>
<proteinExistence type="predicted"/>
<protein>
    <submittedName>
        <fullName evidence="1">Uncharacterized protein</fullName>
    </submittedName>
</protein>
<dbReference type="AlphaFoldDB" id="A0A364JVA9"/>
<organism evidence="1 2">
    <name type="scientific">Falsochrobactrum ovis</name>
    <dbReference type="NCBI Taxonomy" id="1293442"/>
    <lineage>
        <taxon>Bacteria</taxon>
        <taxon>Pseudomonadati</taxon>
        <taxon>Pseudomonadota</taxon>
        <taxon>Alphaproteobacteria</taxon>
        <taxon>Hyphomicrobiales</taxon>
        <taxon>Brucellaceae</taxon>
        <taxon>Falsochrobactrum</taxon>
    </lineage>
</organism>
<name>A0A364JVA9_9HYPH</name>
<gene>
    <name evidence="1" type="ORF">C7374_10580</name>
</gene>
<evidence type="ECO:0000313" key="2">
    <source>
        <dbReference type="Proteomes" id="UP000249453"/>
    </source>
</evidence>
<dbReference type="RefSeq" id="WP_111575203.1">
    <property type="nucleotide sequence ID" value="NZ_JBHEEY010000004.1"/>
</dbReference>
<dbReference type="EMBL" id="QLMK01000005">
    <property type="protein sequence ID" value="RAK29031.1"/>
    <property type="molecule type" value="Genomic_DNA"/>
</dbReference>
<evidence type="ECO:0000313" key="1">
    <source>
        <dbReference type="EMBL" id="RAK29031.1"/>
    </source>
</evidence>
<sequence>MKPIKTTIEGEQEEKRKIVCDEIIHRAANLMVGEVEASVEMMLDRMFTFAAAQSYQRNGKTATVKIMREMARNIENGALDLLKLNEGSAKH</sequence>
<accession>A0A364JVA9</accession>
<dbReference type="OrthoDB" id="8421754at2"/>
<keyword evidence="2" id="KW-1185">Reference proteome</keyword>
<dbReference type="Proteomes" id="UP000249453">
    <property type="component" value="Unassembled WGS sequence"/>
</dbReference>